<dbReference type="InterPro" id="IPR051263">
    <property type="entry name" value="C-type_cytochrome_biogenesis"/>
</dbReference>
<dbReference type="PANTHER" id="PTHR47870">
    <property type="entry name" value="CYTOCHROME C-TYPE BIOGENESIS PROTEIN CCMH"/>
    <property type="match status" value="1"/>
</dbReference>
<gene>
    <name evidence="9" type="ORF">ACFOND_11810</name>
</gene>
<evidence type="ECO:0000256" key="2">
    <source>
        <dbReference type="ARBA" id="ARBA00022617"/>
    </source>
</evidence>
<comment type="similarity">
    <text evidence="1 7">Belongs to the CcmH/CycL/Ccl2/NrfF family.</text>
</comment>
<keyword evidence="6 7" id="KW-0408">Iron</keyword>
<dbReference type="Proteomes" id="UP001595710">
    <property type="component" value="Unassembled WGS sequence"/>
</dbReference>
<proteinExistence type="inferred from homology"/>
<evidence type="ECO:0000256" key="4">
    <source>
        <dbReference type="ARBA" id="ARBA00022729"/>
    </source>
</evidence>
<dbReference type="RefSeq" id="WP_290281361.1">
    <property type="nucleotide sequence ID" value="NZ_JAUFQI010000001.1"/>
</dbReference>
<keyword evidence="7" id="KW-1133">Transmembrane helix</keyword>
<feature type="transmembrane region" description="Helical" evidence="7">
    <location>
        <begin position="109"/>
        <end position="130"/>
    </location>
</feature>
<dbReference type="Gene3D" id="1.10.8.640">
    <property type="entry name" value="Cytochrome C biogenesis protein"/>
    <property type="match status" value="1"/>
</dbReference>
<evidence type="ECO:0000313" key="9">
    <source>
        <dbReference type="EMBL" id="MFC3702327.1"/>
    </source>
</evidence>
<evidence type="ECO:0000259" key="8">
    <source>
        <dbReference type="Pfam" id="PF03918"/>
    </source>
</evidence>
<evidence type="ECO:0000256" key="7">
    <source>
        <dbReference type="RuleBase" id="RU364112"/>
    </source>
</evidence>
<dbReference type="CDD" id="cd16378">
    <property type="entry name" value="CcmH_N"/>
    <property type="match status" value="1"/>
</dbReference>
<keyword evidence="3 7" id="KW-0479">Metal-binding</keyword>
<accession>A0ABV7WSX8</accession>
<sequence>MMKWYSVRTFLGLLSGLFVAMSIFAAGELLPFDNESLRERYTELTFQLRCPKCLNQNVADSNAPISEDIRQKTYEMLHQGYTDQEIIDYMVDRYTEFVIYKPQMSFLTVWLWVLPFGLLISGFLVVRYLVANSNKAEPEQISEEDNERLKKLLEEQ</sequence>
<dbReference type="PANTHER" id="PTHR47870:SF1">
    <property type="entry name" value="CYTOCHROME C-TYPE BIOGENESIS PROTEIN CCMH"/>
    <property type="match status" value="1"/>
</dbReference>
<keyword evidence="5" id="KW-0201">Cytochrome c-type biogenesis</keyword>
<evidence type="ECO:0000313" key="10">
    <source>
        <dbReference type="Proteomes" id="UP001595710"/>
    </source>
</evidence>
<dbReference type="InterPro" id="IPR038297">
    <property type="entry name" value="CcmH/CycL/NrfF/Ccl2_sf"/>
</dbReference>
<feature type="domain" description="CcmH/CycL/Ccl2/NrfF N-terminal" evidence="8">
    <location>
        <begin position="16"/>
        <end position="153"/>
    </location>
</feature>
<name>A0ABV7WSX8_9GAMM</name>
<dbReference type="InterPro" id="IPR005616">
    <property type="entry name" value="CcmH/CycL/Ccl2/NrfF_N"/>
</dbReference>
<keyword evidence="7" id="KW-0472">Membrane</keyword>
<evidence type="ECO:0000256" key="1">
    <source>
        <dbReference type="ARBA" id="ARBA00010342"/>
    </source>
</evidence>
<evidence type="ECO:0000256" key="6">
    <source>
        <dbReference type="ARBA" id="ARBA00023004"/>
    </source>
</evidence>
<dbReference type="EMBL" id="JBHRYN010000012">
    <property type="protein sequence ID" value="MFC3702327.1"/>
    <property type="molecule type" value="Genomic_DNA"/>
</dbReference>
<evidence type="ECO:0000256" key="3">
    <source>
        <dbReference type="ARBA" id="ARBA00022723"/>
    </source>
</evidence>
<protein>
    <recommendedName>
        <fullName evidence="7">Cytochrome c-type biogenesis protein</fullName>
    </recommendedName>
</protein>
<evidence type="ECO:0000256" key="5">
    <source>
        <dbReference type="ARBA" id="ARBA00022748"/>
    </source>
</evidence>
<comment type="function">
    <text evidence="7">Possible subunit of a heme lyase.</text>
</comment>
<keyword evidence="4 7" id="KW-0732">Signal</keyword>
<keyword evidence="10" id="KW-1185">Reference proteome</keyword>
<reference evidence="10" key="1">
    <citation type="journal article" date="2019" name="Int. J. Syst. Evol. Microbiol.">
        <title>The Global Catalogue of Microorganisms (GCM) 10K type strain sequencing project: providing services to taxonomists for standard genome sequencing and annotation.</title>
        <authorList>
            <consortium name="The Broad Institute Genomics Platform"/>
            <consortium name="The Broad Institute Genome Sequencing Center for Infectious Disease"/>
            <person name="Wu L."/>
            <person name="Ma J."/>
        </authorList>
    </citation>
    <scope>NUCLEOTIDE SEQUENCE [LARGE SCALE GENOMIC DNA]</scope>
    <source>
        <strain evidence="10">CECT 8288</strain>
    </source>
</reference>
<organism evidence="9 10">
    <name type="scientific">Reinekea marina</name>
    <dbReference type="NCBI Taxonomy" id="1310421"/>
    <lineage>
        <taxon>Bacteria</taxon>
        <taxon>Pseudomonadati</taxon>
        <taxon>Pseudomonadota</taxon>
        <taxon>Gammaproteobacteria</taxon>
        <taxon>Oceanospirillales</taxon>
        <taxon>Saccharospirillaceae</taxon>
        <taxon>Reinekea</taxon>
    </lineage>
</organism>
<keyword evidence="7" id="KW-0812">Transmembrane</keyword>
<comment type="caution">
    <text evidence="9">The sequence shown here is derived from an EMBL/GenBank/DDBJ whole genome shotgun (WGS) entry which is preliminary data.</text>
</comment>
<dbReference type="Pfam" id="PF03918">
    <property type="entry name" value="CcmH"/>
    <property type="match status" value="1"/>
</dbReference>
<keyword evidence="2 7" id="KW-0349">Heme</keyword>